<evidence type="ECO:0000313" key="5">
    <source>
        <dbReference type="EMBL" id="KAK0158672.1"/>
    </source>
</evidence>
<reference evidence="5" key="2">
    <citation type="submission" date="2023-03" db="EMBL/GenBank/DDBJ databases">
        <authorList>
            <person name="Inwood S.N."/>
            <person name="Skelly J.G."/>
            <person name="Guhlin J."/>
            <person name="Harrop T.W.R."/>
            <person name="Goldson S.G."/>
            <person name="Dearden P.K."/>
        </authorList>
    </citation>
    <scope>NUCLEOTIDE SEQUENCE</scope>
    <source>
        <strain evidence="5">Irish</strain>
        <tissue evidence="5">Whole body</tissue>
    </source>
</reference>
<organism evidence="5 6">
    <name type="scientific">Microctonus aethiopoides</name>
    <dbReference type="NCBI Taxonomy" id="144406"/>
    <lineage>
        <taxon>Eukaryota</taxon>
        <taxon>Metazoa</taxon>
        <taxon>Ecdysozoa</taxon>
        <taxon>Arthropoda</taxon>
        <taxon>Hexapoda</taxon>
        <taxon>Insecta</taxon>
        <taxon>Pterygota</taxon>
        <taxon>Neoptera</taxon>
        <taxon>Endopterygota</taxon>
        <taxon>Hymenoptera</taxon>
        <taxon>Apocrita</taxon>
        <taxon>Ichneumonoidea</taxon>
        <taxon>Braconidae</taxon>
        <taxon>Euphorinae</taxon>
        <taxon>Microctonus</taxon>
    </lineage>
</organism>
<keyword evidence="6" id="KW-1185">Reference proteome</keyword>
<dbReference type="EMBL" id="JAQQBS010001424">
    <property type="protein sequence ID" value="KAK0158672.1"/>
    <property type="molecule type" value="Genomic_DNA"/>
</dbReference>
<dbReference type="SUPFAM" id="SSF53335">
    <property type="entry name" value="S-adenosyl-L-methionine-dependent methyltransferases"/>
    <property type="match status" value="1"/>
</dbReference>
<name>A0AA39EWG5_9HYME</name>
<sequence length="273" mass="31832">MENSDEKKLFHGHVAKPNLTKLEVDKMVAQNSRLVSEIRAEQLEKDAKKYWDLFYKRNDTRFFKDRHWTTREFVELLNCGNTESGSIFEVGCGVGNLIYPLIEDGLKFKRIFACDLSPRAVDFVKSHKLYDDKIMTAFQTDITTDNCFSQIDINVDVATLIFVLSAIHPDKFNRVVTNLFNILNHGGVVLFRDYGLYDMAQLRFKPGHKIAENFYMRQDGTRSYYFSIEEVEKIFNSIGFETLSCSYIQRRTVNVKEKIDVPRIFVQAKFKKP</sequence>
<dbReference type="PANTHER" id="PTHR22809">
    <property type="entry name" value="METHYLTRANSFERASE-RELATED"/>
    <property type="match status" value="1"/>
</dbReference>
<reference evidence="5" key="1">
    <citation type="journal article" date="2023" name="bioRxiv">
        <title>Scaffold-level genome assemblies of two parasitoid biocontrol wasps reveal the parthenogenesis mechanism and an associated novel virus.</title>
        <authorList>
            <person name="Inwood S."/>
            <person name="Skelly J."/>
            <person name="Guhlin J."/>
            <person name="Harrop T."/>
            <person name="Goldson S."/>
            <person name="Dearden P."/>
        </authorList>
    </citation>
    <scope>NUCLEOTIDE SEQUENCE</scope>
    <source>
        <strain evidence="5">Irish</strain>
        <tissue evidence="5">Whole body</tissue>
    </source>
</reference>
<keyword evidence="2 4" id="KW-0489">Methyltransferase</keyword>
<protein>
    <recommendedName>
        <fullName evidence="4">tRNA N(3)-methylcytidine methyltransferase</fullName>
        <ecNumber evidence="4">2.1.1.-</ecNumber>
    </recommendedName>
</protein>
<comment type="similarity">
    <text evidence="1 4">Belongs to the methyltransferase superfamily. METL family.</text>
</comment>
<evidence type="ECO:0000256" key="2">
    <source>
        <dbReference type="ARBA" id="ARBA00022603"/>
    </source>
</evidence>
<dbReference type="Proteomes" id="UP001168990">
    <property type="component" value="Unassembled WGS sequence"/>
</dbReference>
<gene>
    <name evidence="5" type="ORF">PV328_009648</name>
</gene>
<evidence type="ECO:0000256" key="1">
    <source>
        <dbReference type="ARBA" id="ARBA00009725"/>
    </source>
</evidence>
<dbReference type="EC" id="2.1.1.-" evidence="4"/>
<dbReference type="Gene3D" id="3.40.50.150">
    <property type="entry name" value="Vaccinia Virus protein VP39"/>
    <property type="match status" value="1"/>
</dbReference>
<dbReference type="GO" id="GO:0008757">
    <property type="term" value="F:S-adenosylmethionine-dependent methyltransferase activity"/>
    <property type="evidence" value="ECO:0007669"/>
    <property type="project" value="UniProtKB-ARBA"/>
</dbReference>
<dbReference type="GO" id="GO:0008173">
    <property type="term" value="F:RNA methyltransferase activity"/>
    <property type="evidence" value="ECO:0007669"/>
    <property type="project" value="UniProtKB-ARBA"/>
</dbReference>
<evidence type="ECO:0000256" key="4">
    <source>
        <dbReference type="PIRNR" id="PIRNR037755"/>
    </source>
</evidence>
<comment type="caution">
    <text evidence="5">The sequence shown here is derived from an EMBL/GenBank/DDBJ whole genome shotgun (WGS) entry which is preliminary data.</text>
</comment>
<evidence type="ECO:0000256" key="3">
    <source>
        <dbReference type="ARBA" id="ARBA00022679"/>
    </source>
</evidence>
<keyword evidence="3 4" id="KW-0808">Transferase</keyword>
<comment type="function">
    <text evidence="4">S-adenosyl-L-methionine-dependent methyltransferase.</text>
</comment>
<dbReference type="Pfam" id="PF13489">
    <property type="entry name" value="Methyltransf_23"/>
    <property type="match status" value="1"/>
</dbReference>
<dbReference type="InterPro" id="IPR029063">
    <property type="entry name" value="SAM-dependent_MTases_sf"/>
</dbReference>
<accession>A0AA39EWG5</accession>
<dbReference type="GO" id="GO:0032259">
    <property type="term" value="P:methylation"/>
    <property type="evidence" value="ECO:0007669"/>
    <property type="project" value="UniProtKB-KW"/>
</dbReference>
<dbReference type="AlphaFoldDB" id="A0AA39EWG5"/>
<dbReference type="InterPro" id="IPR026113">
    <property type="entry name" value="METTL2/6/8-like"/>
</dbReference>
<dbReference type="PIRSF" id="PIRSF037755">
    <property type="entry name" value="Mettl2_prd"/>
    <property type="match status" value="1"/>
</dbReference>
<dbReference type="CDD" id="cd02440">
    <property type="entry name" value="AdoMet_MTases"/>
    <property type="match status" value="1"/>
</dbReference>
<dbReference type="PANTHER" id="PTHR22809:SF5">
    <property type="entry name" value="TRNA N(3)-METHYLCYTIDINE METHYLTRANSFERASE METTL6"/>
    <property type="match status" value="1"/>
</dbReference>
<proteinExistence type="inferred from homology"/>
<evidence type="ECO:0000313" key="6">
    <source>
        <dbReference type="Proteomes" id="UP001168990"/>
    </source>
</evidence>